<dbReference type="Gene3D" id="1.10.1740.10">
    <property type="match status" value="1"/>
</dbReference>
<reference evidence="8 9" key="1">
    <citation type="submission" date="2017-01" db="EMBL/GenBank/DDBJ databases">
        <title>Genome analysis of Paenibacillus selenitrireducens ES3-24.</title>
        <authorList>
            <person name="Xu D."/>
            <person name="Yao R."/>
            <person name="Zheng S."/>
        </authorList>
    </citation>
    <scope>NUCLEOTIDE SEQUENCE [LARGE SCALE GENOMIC DNA]</scope>
    <source>
        <strain evidence="8 9">ES3-24</strain>
    </source>
</reference>
<protein>
    <recommendedName>
        <fullName evidence="10">RNA polymerase subunit sigma-24</fullName>
    </recommendedName>
</protein>
<dbReference type="GO" id="GO:0006352">
    <property type="term" value="P:DNA-templated transcription initiation"/>
    <property type="evidence" value="ECO:0007669"/>
    <property type="project" value="InterPro"/>
</dbReference>
<dbReference type="InterPro" id="IPR013324">
    <property type="entry name" value="RNA_pol_sigma_r3/r4-like"/>
</dbReference>
<dbReference type="InterPro" id="IPR014284">
    <property type="entry name" value="RNA_pol_sigma-70_dom"/>
</dbReference>
<evidence type="ECO:0000313" key="9">
    <source>
        <dbReference type="Proteomes" id="UP000190188"/>
    </source>
</evidence>
<dbReference type="Pfam" id="PF04542">
    <property type="entry name" value="Sigma70_r2"/>
    <property type="match status" value="1"/>
</dbReference>
<dbReference type="InterPro" id="IPR013325">
    <property type="entry name" value="RNA_pol_sigma_r2"/>
</dbReference>
<dbReference type="Pfam" id="PF08281">
    <property type="entry name" value="Sigma70_r4_2"/>
    <property type="match status" value="1"/>
</dbReference>
<keyword evidence="9" id="KW-1185">Reference proteome</keyword>
<evidence type="ECO:0000256" key="1">
    <source>
        <dbReference type="ARBA" id="ARBA00010641"/>
    </source>
</evidence>
<feature type="domain" description="RNA polymerase sigma factor 70 region 4 type 2" evidence="7">
    <location>
        <begin position="92"/>
        <end position="144"/>
    </location>
</feature>
<name>A0A1T2X5X8_9BACL</name>
<comment type="caution">
    <text evidence="8">The sequence shown here is derived from an EMBL/GenBank/DDBJ whole genome shotgun (WGS) entry which is preliminary data.</text>
</comment>
<dbReference type="PANTHER" id="PTHR43133">
    <property type="entry name" value="RNA POLYMERASE ECF-TYPE SIGMA FACTO"/>
    <property type="match status" value="1"/>
</dbReference>
<dbReference type="GO" id="GO:0016987">
    <property type="term" value="F:sigma factor activity"/>
    <property type="evidence" value="ECO:0007669"/>
    <property type="project" value="UniProtKB-KW"/>
</dbReference>
<evidence type="ECO:0000313" key="8">
    <source>
        <dbReference type="EMBL" id="OPA75294.1"/>
    </source>
</evidence>
<keyword evidence="4" id="KW-0238">DNA-binding</keyword>
<comment type="similarity">
    <text evidence="1">Belongs to the sigma-70 factor family. ECF subfamily.</text>
</comment>
<dbReference type="Proteomes" id="UP000190188">
    <property type="component" value="Unassembled WGS sequence"/>
</dbReference>
<dbReference type="Gene3D" id="1.10.10.10">
    <property type="entry name" value="Winged helix-like DNA-binding domain superfamily/Winged helix DNA-binding domain"/>
    <property type="match status" value="1"/>
</dbReference>
<keyword evidence="3" id="KW-0731">Sigma factor</keyword>
<proteinExistence type="inferred from homology"/>
<dbReference type="CDD" id="cd06171">
    <property type="entry name" value="Sigma70_r4"/>
    <property type="match status" value="1"/>
</dbReference>
<dbReference type="InterPro" id="IPR039425">
    <property type="entry name" value="RNA_pol_sigma-70-like"/>
</dbReference>
<evidence type="ECO:0000259" key="7">
    <source>
        <dbReference type="Pfam" id="PF08281"/>
    </source>
</evidence>
<dbReference type="NCBIfam" id="TIGR02937">
    <property type="entry name" value="sigma70-ECF"/>
    <property type="match status" value="1"/>
</dbReference>
<evidence type="ECO:0000259" key="6">
    <source>
        <dbReference type="Pfam" id="PF04542"/>
    </source>
</evidence>
<dbReference type="AlphaFoldDB" id="A0A1T2X5X8"/>
<dbReference type="SUPFAM" id="SSF88659">
    <property type="entry name" value="Sigma3 and sigma4 domains of RNA polymerase sigma factors"/>
    <property type="match status" value="1"/>
</dbReference>
<evidence type="ECO:0000256" key="4">
    <source>
        <dbReference type="ARBA" id="ARBA00023125"/>
    </source>
</evidence>
<dbReference type="STRING" id="1324314.BVG16_22115"/>
<evidence type="ECO:0000256" key="3">
    <source>
        <dbReference type="ARBA" id="ARBA00023082"/>
    </source>
</evidence>
<evidence type="ECO:0000256" key="2">
    <source>
        <dbReference type="ARBA" id="ARBA00023015"/>
    </source>
</evidence>
<dbReference type="OrthoDB" id="2381154at2"/>
<dbReference type="EMBL" id="MSZX01000009">
    <property type="protein sequence ID" value="OPA75294.1"/>
    <property type="molecule type" value="Genomic_DNA"/>
</dbReference>
<dbReference type="PANTHER" id="PTHR43133:SF8">
    <property type="entry name" value="RNA POLYMERASE SIGMA FACTOR HI_1459-RELATED"/>
    <property type="match status" value="1"/>
</dbReference>
<dbReference type="InterPro" id="IPR036388">
    <property type="entry name" value="WH-like_DNA-bd_sf"/>
</dbReference>
<dbReference type="RefSeq" id="WP_078501365.1">
    <property type="nucleotide sequence ID" value="NZ_MSZX01000009.1"/>
</dbReference>
<dbReference type="SUPFAM" id="SSF88946">
    <property type="entry name" value="Sigma2 domain of RNA polymerase sigma factors"/>
    <property type="match status" value="1"/>
</dbReference>
<sequence length="231" mass="26878">MNIEQWRFTLQRYCLSLTQSRWDAEDLAQDTWVKAFHPLHAMDHPHMEARLKRIAKNTWIDQCRRKKLFQQIQAMSELNTVMPDYGLLNIELALQALMKHLSPLQRTVFLLRDVFEYTIEETARYLKTTEGAVKAALHRARQSMRTVRDDMQQDSVRLPEDEGMREYLHVMAVAYQMGDMATLVEMARRGDVEPAAVMGIIHNKLYHKSQASKMYSEKSNISNMSASMLAA</sequence>
<accession>A0A1T2X5X8</accession>
<feature type="domain" description="RNA polymerase sigma-70 region 2" evidence="6">
    <location>
        <begin position="5"/>
        <end position="67"/>
    </location>
</feature>
<evidence type="ECO:0008006" key="10">
    <source>
        <dbReference type="Google" id="ProtNLM"/>
    </source>
</evidence>
<organism evidence="8 9">
    <name type="scientific">Paenibacillus selenitireducens</name>
    <dbReference type="NCBI Taxonomy" id="1324314"/>
    <lineage>
        <taxon>Bacteria</taxon>
        <taxon>Bacillati</taxon>
        <taxon>Bacillota</taxon>
        <taxon>Bacilli</taxon>
        <taxon>Bacillales</taxon>
        <taxon>Paenibacillaceae</taxon>
        <taxon>Paenibacillus</taxon>
    </lineage>
</organism>
<evidence type="ECO:0000256" key="5">
    <source>
        <dbReference type="ARBA" id="ARBA00023163"/>
    </source>
</evidence>
<dbReference type="InterPro" id="IPR007627">
    <property type="entry name" value="RNA_pol_sigma70_r2"/>
</dbReference>
<dbReference type="GO" id="GO:0003677">
    <property type="term" value="F:DNA binding"/>
    <property type="evidence" value="ECO:0007669"/>
    <property type="project" value="UniProtKB-KW"/>
</dbReference>
<gene>
    <name evidence="8" type="ORF">BVG16_22115</name>
</gene>
<keyword evidence="5" id="KW-0804">Transcription</keyword>
<keyword evidence="2" id="KW-0805">Transcription regulation</keyword>
<dbReference type="InterPro" id="IPR013249">
    <property type="entry name" value="RNA_pol_sigma70_r4_t2"/>
</dbReference>